<name>A0A382JBT3_9ZZZZ</name>
<feature type="non-terminal residue" evidence="1">
    <location>
        <position position="275"/>
    </location>
</feature>
<proteinExistence type="predicted"/>
<accession>A0A382JBT3</accession>
<gene>
    <name evidence="1" type="ORF">METZ01_LOCUS262464</name>
</gene>
<dbReference type="AlphaFoldDB" id="A0A382JBT3"/>
<evidence type="ECO:0000313" key="1">
    <source>
        <dbReference type="EMBL" id="SVC09610.1"/>
    </source>
</evidence>
<sequence length="275" mass="30808">MNELDNFIPLIWESDGHFSPHCSERDNMYAVAGIPHAAFQGQEMIVGGIGGGNMYSYYMPVYNQFVFDNSPVYMDITMLTNASGGVDIEADVVMTGNINTTNNKILFMLTYYYSATYCATVSRYHEEPFSLNLTGQEATFSHSFDLENSWDLENIKGVVLIQTFTSSGNDYDGSYGPYPMYPIHQAGITGVTLDPDVELTLIHQDDWNIVGLPLGVEDSDYLTLFPDAIYNTLYSFGEGYNLETELVEGIGYWLRFDGYGSNDMIGDDFEEITIT</sequence>
<reference evidence="1" key="1">
    <citation type="submission" date="2018-05" db="EMBL/GenBank/DDBJ databases">
        <authorList>
            <person name="Lanie J.A."/>
            <person name="Ng W.-L."/>
            <person name="Kazmierczak K.M."/>
            <person name="Andrzejewski T.M."/>
            <person name="Davidsen T.M."/>
            <person name="Wayne K.J."/>
            <person name="Tettelin H."/>
            <person name="Glass J.I."/>
            <person name="Rusch D."/>
            <person name="Podicherti R."/>
            <person name="Tsui H.-C.T."/>
            <person name="Winkler M.E."/>
        </authorList>
    </citation>
    <scope>NUCLEOTIDE SEQUENCE</scope>
</reference>
<organism evidence="1">
    <name type="scientific">marine metagenome</name>
    <dbReference type="NCBI Taxonomy" id="408172"/>
    <lineage>
        <taxon>unclassified sequences</taxon>
        <taxon>metagenomes</taxon>
        <taxon>ecological metagenomes</taxon>
    </lineage>
</organism>
<dbReference type="EMBL" id="UINC01073316">
    <property type="protein sequence ID" value="SVC09610.1"/>
    <property type="molecule type" value="Genomic_DNA"/>
</dbReference>
<protein>
    <submittedName>
        <fullName evidence="1">Uncharacterized protein</fullName>
    </submittedName>
</protein>